<keyword evidence="11" id="KW-0443">Lipid metabolism</keyword>
<dbReference type="AlphaFoldDB" id="A0A914KP83"/>
<dbReference type="PANTHER" id="PTHR12317:SF0">
    <property type="entry name" value="ACYLTRANSFERASE"/>
    <property type="match status" value="1"/>
</dbReference>
<reference evidence="16" key="1">
    <citation type="submission" date="2022-11" db="UniProtKB">
        <authorList>
            <consortium name="WormBaseParasite"/>
        </authorList>
    </citation>
    <scope>IDENTIFICATION</scope>
</reference>
<evidence type="ECO:0000256" key="10">
    <source>
        <dbReference type="ARBA" id="ARBA00022989"/>
    </source>
</evidence>
<keyword evidence="9 14" id="KW-0256">Endoplasmic reticulum</keyword>
<keyword evidence="13" id="KW-0012">Acyltransferase</keyword>
<evidence type="ECO:0000256" key="9">
    <source>
        <dbReference type="ARBA" id="ARBA00022824"/>
    </source>
</evidence>
<dbReference type="Pfam" id="PF03982">
    <property type="entry name" value="DAGAT"/>
    <property type="match status" value="1"/>
</dbReference>
<evidence type="ECO:0000256" key="12">
    <source>
        <dbReference type="ARBA" id="ARBA00023136"/>
    </source>
</evidence>
<keyword evidence="15" id="KW-1185">Reference proteome</keyword>
<dbReference type="PANTHER" id="PTHR12317">
    <property type="entry name" value="DIACYLGLYCEROL O-ACYLTRANSFERASE"/>
    <property type="match status" value="1"/>
</dbReference>
<accession>A0A914KP83</accession>
<evidence type="ECO:0000256" key="6">
    <source>
        <dbReference type="ARBA" id="ARBA00022679"/>
    </source>
</evidence>
<name>A0A914KP83_MELIC</name>
<keyword evidence="6 14" id="KW-0808">Transferase</keyword>
<dbReference type="InterPro" id="IPR007130">
    <property type="entry name" value="DAGAT"/>
</dbReference>
<evidence type="ECO:0000256" key="8">
    <source>
        <dbReference type="ARBA" id="ARBA00022798"/>
    </source>
</evidence>
<dbReference type="WBParaSite" id="Minc3s00046g02500">
    <property type="protein sequence ID" value="Minc3s00046g02500"/>
    <property type="gene ID" value="Minc3s00046g02500"/>
</dbReference>
<organism evidence="15 16">
    <name type="scientific">Meloidogyne incognita</name>
    <name type="common">Southern root-knot nematode worm</name>
    <name type="synonym">Oxyuris incognita</name>
    <dbReference type="NCBI Taxonomy" id="6306"/>
    <lineage>
        <taxon>Eukaryota</taxon>
        <taxon>Metazoa</taxon>
        <taxon>Ecdysozoa</taxon>
        <taxon>Nematoda</taxon>
        <taxon>Chromadorea</taxon>
        <taxon>Rhabditida</taxon>
        <taxon>Tylenchina</taxon>
        <taxon>Tylenchomorpha</taxon>
        <taxon>Tylenchoidea</taxon>
        <taxon>Meloidogynidae</taxon>
        <taxon>Meloidogyninae</taxon>
        <taxon>Meloidogyne</taxon>
        <taxon>Meloidogyne incognita group</taxon>
    </lineage>
</organism>
<evidence type="ECO:0000256" key="1">
    <source>
        <dbReference type="ARBA" id="ARBA00004477"/>
    </source>
</evidence>
<dbReference type="GO" id="GO:0006071">
    <property type="term" value="P:glycerol metabolic process"/>
    <property type="evidence" value="ECO:0007669"/>
    <property type="project" value="UniProtKB-KW"/>
</dbReference>
<evidence type="ECO:0000256" key="4">
    <source>
        <dbReference type="ARBA" id="ARBA00005420"/>
    </source>
</evidence>
<proteinExistence type="inferred from homology"/>
<evidence type="ECO:0000256" key="13">
    <source>
        <dbReference type="ARBA" id="ARBA00023315"/>
    </source>
</evidence>
<comment type="pathway">
    <text evidence="2">Glycerolipid metabolism; triacylglycerol biosynthesis.</text>
</comment>
<keyword evidence="8" id="KW-0319">Glycerol metabolism</keyword>
<comment type="caution">
    <text evidence="14">Lacks conserved residue(s) required for the propagation of feature annotation.</text>
</comment>
<comment type="similarity">
    <text evidence="4 14">Belongs to the diacylglycerol acyltransferase family.</text>
</comment>
<evidence type="ECO:0000256" key="11">
    <source>
        <dbReference type="ARBA" id="ARBA00023098"/>
    </source>
</evidence>
<evidence type="ECO:0000256" key="14">
    <source>
        <dbReference type="RuleBase" id="RU367023"/>
    </source>
</evidence>
<dbReference type="GO" id="GO:0019432">
    <property type="term" value="P:triglyceride biosynthetic process"/>
    <property type="evidence" value="ECO:0007669"/>
    <property type="project" value="TreeGrafter"/>
</dbReference>
<comment type="subcellular location">
    <subcellularLocation>
        <location evidence="1 14">Endoplasmic reticulum membrane</location>
        <topology evidence="1 14">Multi-pass membrane protein</topology>
    </subcellularLocation>
</comment>
<protein>
    <recommendedName>
        <fullName evidence="14">Acyltransferase</fullName>
        <ecNumber evidence="14">2.3.1.-</ecNumber>
    </recommendedName>
</protein>
<evidence type="ECO:0000256" key="5">
    <source>
        <dbReference type="ARBA" id="ARBA00022516"/>
    </source>
</evidence>
<dbReference type="GO" id="GO:0005789">
    <property type="term" value="C:endoplasmic reticulum membrane"/>
    <property type="evidence" value="ECO:0007669"/>
    <property type="project" value="UniProtKB-SubCell"/>
</dbReference>
<keyword evidence="7 14" id="KW-0812">Transmembrane</keyword>
<dbReference type="Proteomes" id="UP000887563">
    <property type="component" value="Unplaced"/>
</dbReference>
<evidence type="ECO:0000256" key="7">
    <source>
        <dbReference type="ARBA" id="ARBA00022692"/>
    </source>
</evidence>
<dbReference type="CDD" id="cd07987">
    <property type="entry name" value="LPLAT_MGAT-like"/>
    <property type="match status" value="1"/>
</dbReference>
<evidence type="ECO:0000313" key="16">
    <source>
        <dbReference type="WBParaSite" id="Minc3s00046g02500"/>
    </source>
</evidence>
<keyword evidence="10 14" id="KW-1133">Transmembrane helix</keyword>
<evidence type="ECO:0000256" key="2">
    <source>
        <dbReference type="ARBA" id="ARBA00004771"/>
    </source>
</evidence>
<comment type="pathway">
    <text evidence="3">Lipid metabolism.</text>
</comment>
<feature type="transmembrane region" description="Helical" evidence="14">
    <location>
        <begin position="12"/>
        <end position="34"/>
    </location>
</feature>
<dbReference type="EC" id="2.3.1.-" evidence="14"/>
<evidence type="ECO:0000313" key="15">
    <source>
        <dbReference type="Proteomes" id="UP000887563"/>
    </source>
</evidence>
<sequence length="328" mass="38174">MLGWPFCSTVLVLYLLFSPKLWFFLFIYSIWLFYDWETPKRGSRPLKWFRELFLWKVLADYFNFKLVKTAELNNERNYIFGVHPHGVLATGSALTFGTDATNFKTLFPEIDVRIATLPVNFWFPLRREFLLAHGIISTDFESLNYFLNKSKNGKAIAIVTGGISEMLNSKPGEHTLTLANRKGFIKLALKCGADLVPVYIFGEDKIFVNFPNPKNSLIWKYQQFMRELTVPFKNLCFPLAYGCSFLTLFLPNNLANKLPSFLFYGILPFKERITSIVGEPIKVKKCENPSDKQIDDLHSEYCKNLIKLFEEHKYKYGELNENIKLKFI</sequence>
<dbReference type="GO" id="GO:0004144">
    <property type="term" value="F:diacylglycerol O-acyltransferase activity"/>
    <property type="evidence" value="ECO:0007669"/>
    <property type="project" value="TreeGrafter"/>
</dbReference>
<keyword evidence="12 14" id="KW-0472">Membrane</keyword>
<keyword evidence="5" id="KW-0444">Lipid biosynthesis</keyword>
<evidence type="ECO:0000256" key="3">
    <source>
        <dbReference type="ARBA" id="ARBA00005189"/>
    </source>
</evidence>